<reference evidence="1" key="1">
    <citation type="journal article" date="2014" name="Front. Microbiol.">
        <title>High frequency of phylogenetically diverse reductive dehalogenase-homologous genes in deep subseafloor sedimentary metagenomes.</title>
        <authorList>
            <person name="Kawai M."/>
            <person name="Futagami T."/>
            <person name="Toyoda A."/>
            <person name="Takaki Y."/>
            <person name="Nishi S."/>
            <person name="Hori S."/>
            <person name="Arai W."/>
            <person name="Tsubouchi T."/>
            <person name="Morono Y."/>
            <person name="Uchiyama I."/>
            <person name="Ito T."/>
            <person name="Fujiyama A."/>
            <person name="Inagaki F."/>
            <person name="Takami H."/>
        </authorList>
    </citation>
    <scope>NUCLEOTIDE SEQUENCE</scope>
    <source>
        <strain evidence="1">Expedition CK06-06</strain>
    </source>
</reference>
<name>X0U0B9_9ZZZZ</name>
<accession>X0U0B9</accession>
<organism evidence="1">
    <name type="scientific">marine sediment metagenome</name>
    <dbReference type="NCBI Taxonomy" id="412755"/>
    <lineage>
        <taxon>unclassified sequences</taxon>
        <taxon>metagenomes</taxon>
        <taxon>ecological metagenomes</taxon>
    </lineage>
</organism>
<protein>
    <submittedName>
        <fullName evidence="1">Uncharacterized protein</fullName>
    </submittedName>
</protein>
<dbReference type="AlphaFoldDB" id="X0U0B9"/>
<feature type="non-terminal residue" evidence="1">
    <location>
        <position position="30"/>
    </location>
</feature>
<proteinExistence type="predicted"/>
<comment type="caution">
    <text evidence="1">The sequence shown here is derived from an EMBL/GenBank/DDBJ whole genome shotgun (WGS) entry which is preliminary data.</text>
</comment>
<evidence type="ECO:0000313" key="1">
    <source>
        <dbReference type="EMBL" id="GAF93857.1"/>
    </source>
</evidence>
<gene>
    <name evidence="1" type="ORF">S01H1_27971</name>
</gene>
<sequence length="30" mass="3505">MNLQMFIRAWDNTGKSFEVNHEPGSGVFYE</sequence>
<dbReference type="EMBL" id="BARS01017070">
    <property type="protein sequence ID" value="GAF93857.1"/>
    <property type="molecule type" value="Genomic_DNA"/>
</dbReference>